<gene>
    <name evidence="2" type="ORF">P879_07468</name>
</gene>
<dbReference type="InterPro" id="IPR050486">
    <property type="entry name" value="Mannose-1P_guanyltransferase"/>
</dbReference>
<dbReference type="Gene3D" id="3.90.550.10">
    <property type="entry name" value="Spore Coat Polysaccharide Biosynthesis Protein SpsA, Chain A"/>
    <property type="match status" value="1"/>
</dbReference>
<name>A0A8T0DPQ0_9TREM</name>
<keyword evidence="3" id="KW-1185">Reference proteome</keyword>
<sequence length="155" mass="17136">MKALILVGGFGTRLRPLTLTHPKPIVEFCNKPMLLHQIEALVNVGVTEVILAVSKCADRSDTLESELSKHQKRVSCHYQTVIITSSICIICPTYTATLTRWSGLCTVLIRRAMLTRTSVLPGATLSDRPEGSSQTKSSYTHRVVCRTTDRVGLLR</sequence>
<dbReference type="PANTHER" id="PTHR22572">
    <property type="entry name" value="SUGAR-1-PHOSPHATE GUANYL TRANSFERASE"/>
    <property type="match status" value="1"/>
</dbReference>
<feature type="domain" description="Nucleotidyl transferase" evidence="1">
    <location>
        <begin position="2"/>
        <end position="71"/>
    </location>
</feature>
<protein>
    <recommendedName>
        <fullName evidence="1">Nucleotidyl transferase domain-containing protein</fullName>
    </recommendedName>
</protein>
<dbReference type="InterPro" id="IPR005835">
    <property type="entry name" value="NTP_transferase_dom"/>
</dbReference>
<proteinExistence type="predicted"/>
<dbReference type="Proteomes" id="UP000699462">
    <property type="component" value="Unassembled WGS sequence"/>
</dbReference>
<dbReference type="Pfam" id="PF00483">
    <property type="entry name" value="NTP_transferase"/>
    <property type="match status" value="1"/>
</dbReference>
<dbReference type="SUPFAM" id="SSF53448">
    <property type="entry name" value="Nucleotide-diphospho-sugar transferases"/>
    <property type="match status" value="1"/>
</dbReference>
<dbReference type="AlphaFoldDB" id="A0A8T0DPQ0"/>
<dbReference type="InterPro" id="IPR029044">
    <property type="entry name" value="Nucleotide-diphossugar_trans"/>
</dbReference>
<dbReference type="EMBL" id="JTDF01002268">
    <property type="protein sequence ID" value="KAF8568998.1"/>
    <property type="molecule type" value="Genomic_DNA"/>
</dbReference>
<evidence type="ECO:0000259" key="1">
    <source>
        <dbReference type="Pfam" id="PF00483"/>
    </source>
</evidence>
<accession>A0A8T0DPQ0</accession>
<evidence type="ECO:0000313" key="2">
    <source>
        <dbReference type="EMBL" id="KAF8568998.1"/>
    </source>
</evidence>
<evidence type="ECO:0000313" key="3">
    <source>
        <dbReference type="Proteomes" id="UP000699462"/>
    </source>
</evidence>
<organism evidence="2 3">
    <name type="scientific">Paragonimus westermani</name>
    <dbReference type="NCBI Taxonomy" id="34504"/>
    <lineage>
        <taxon>Eukaryota</taxon>
        <taxon>Metazoa</taxon>
        <taxon>Spiralia</taxon>
        <taxon>Lophotrochozoa</taxon>
        <taxon>Platyhelminthes</taxon>
        <taxon>Trematoda</taxon>
        <taxon>Digenea</taxon>
        <taxon>Plagiorchiida</taxon>
        <taxon>Troglotremata</taxon>
        <taxon>Troglotrematidae</taxon>
        <taxon>Paragonimus</taxon>
    </lineage>
</organism>
<reference evidence="2 3" key="1">
    <citation type="submission" date="2019-07" db="EMBL/GenBank/DDBJ databases">
        <title>Annotation for the trematode Paragonimus westermani.</title>
        <authorList>
            <person name="Choi Y.-J."/>
        </authorList>
    </citation>
    <scope>NUCLEOTIDE SEQUENCE [LARGE SCALE GENOMIC DNA]</scope>
    <source>
        <strain evidence="2">180907_Pwestermani</strain>
    </source>
</reference>
<dbReference type="OrthoDB" id="6263111at2759"/>
<comment type="caution">
    <text evidence="2">The sequence shown here is derived from an EMBL/GenBank/DDBJ whole genome shotgun (WGS) entry which is preliminary data.</text>
</comment>